<dbReference type="Pfam" id="PF03990">
    <property type="entry name" value="DUF348"/>
    <property type="match status" value="3"/>
</dbReference>
<dbReference type="InterPro" id="IPR011098">
    <property type="entry name" value="G5_dom"/>
</dbReference>
<feature type="domain" description="G5" evidence="4">
    <location>
        <begin position="206"/>
        <end position="287"/>
    </location>
</feature>
<evidence type="ECO:0000256" key="3">
    <source>
        <dbReference type="ARBA" id="ARBA00022801"/>
    </source>
</evidence>
<dbReference type="Gene3D" id="1.10.530.10">
    <property type="match status" value="1"/>
</dbReference>
<dbReference type="Gene3D" id="2.20.230.10">
    <property type="entry name" value="Resuscitation-promoting factor rpfb"/>
    <property type="match status" value="1"/>
</dbReference>
<organism evidence="5 6">
    <name type="scientific">Nocardioides daedukensis</name>
    <dbReference type="NCBI Taxonomy" id="634462"/>
    <lineage>
        <taxon>Bacteria</taxon>
        <taxon>Bacillati</taxon>
        <taxon>Actinomycetota</taxon>
        <taxon>Actinomycetes</taxon>
        <taxon>Propionibacteriales</taxon>
        <taxon>Nocardioidaceae</taxon>
        <taxon>Nocardioides</taxon>
    </lineage>
</organism>
<evidence type="ECO:0000256" key="1">
    <source>
        <dbReference type="ARBA" id="ARBA00010830"/>
    </source>
</evidence>
<dbReference type="Proteomes" id="UP000540656">
    <property type="component" value="Unassembled WGS sequence"/>
</dbReference>
<dbReference type="Pfam" id="PF06737">
    <property type="entry name" value="Transglycosylas"/>
    <property type="match status" value="1"/>
</dbReference>
<dbReference type="InterPro" id="IPR023346">
    <property type="entry name" value="Lysozyme-like_dom_sf"/>
</dbReference>
<dbReference type="InterPro" id="IPR007137">
    <property type="entry name" value="DUF348"/>
</dbReference>
<dbReference type="CDD" id="cd13925">
    <property type="entry name" value="RPF"/>
    <property type="match status" value="1"/>
</dbReference>
<dbReference type="PROSITE" id="PS51109">
    <property type="entry name" value="G5"/>
    <property type="match status" value="1"/>
</dbReference>
<keyword evidence="6" id="KW-1185">Reference proteome</keyword>
<keyword evidence="2" id="KW-0732">Signal</keyword>
<name>A0A7Y9S014_9ACTN</name>
<accession>A0A7Y9S014</accession>
<comment type="caution">
    <text evidence="5">The sequence shown here is derived from an EMBL/GenBank/DDBJ whole genome shotgun (WGS) entry which is preliminary data.</text>
</comment>
<dbReference type="Pfam" id="PF07501">
    <property type="entry name" value="G5"/>
    <property type="match status" value="1"/>
</dbReference>
<sequence>MRNRIALLGKSKGVLVALVAAVALALVGTTYGYAQLGKEVTLSLDGEAKTIKSSGDTVGEVLSEEDIKIGEHDVVAPGLDEKVDDGTRISVKFGRQLTLNVDGKAKTYWVTADTVEQALADLGLGYRGADLSASRGAEIDRGGLDLEVTTPKSVIVKVAGQKAIRKAVPGTTVAEILERLELFVDSNDLVSPSRSSEVRDGTKIKVTKVKFKNKRDSSEAIAHGTVKKNDSSLYEGQTKVEKPGVDGVRDVTYKYEYRNGKVYKTTVVRSEVVKKPVSEVILVGTKEKAAPKKVAPNFSTGSTVWDQLAKCESGGNWSINTGNGYYGGLQFNAQTWHAYGGSGLPHENSREEQIRVATKLRDANGGYGAWPHCSQKLGLPQ</sequence>
<gene>
    <name evidence="5" type="ORF">BJ980_001574</name>
</gene>
<evidence type="ECO:0000313" key="6">
    <source>
        <dbReference type="Proteomes" id="UP000540656"/>
    </source>
</evidence>
<proteinExistence type="inferred from homology"/>
<dbReference type="AlphaFoldDB" id="A0A7Y9S014"/>
<dbReference type="InterPro" id="IPR010618">
    <property type="entry name" value="RPF"/>
</dbReference>
<evidence type="ECO:0000256" key="2">
    <source>
        <dbReference type="ARBA" id="ARBA00022729"/>
    </source>
</evidence>
<evidence type="ECO:0000313" key="5">
    <source>
        <dbReference type="EMBL" id="NYG58651.1"/>
    </source>
</evidence>
<reference evidence="5 6" key="1">
    <citation type="submission" date="2020-07" db="EMBL/GenBank/DDBJ databases">
        <title>Sequencing the genomes of 1000 actinobacteria strains.</title>
        <authorList>
            <person name="Klenk H.-P."/>
        </authorList>
    </citation>
    <scope>NUCLEOTIDE SEQUENCE [LARGE SCALE GENOMIC DNA]</scope>
    <source>
        <strain evidence="5 6">DSM 23819</strain>
    </source>
</reference>
<comment type="similarity">
    <text evidence="1">Belongs to the transglycosylase family. Rpf subfamily.</text>
</comment>
<dbReference type="SMART" id="SM01208">
    <property type="entry name" value="G5"/>
    <property type="match status" value="1"/>
</dbReference>
<dbReference type="GO" id="GO:0016787">
    <property type="term" value="F:hydrolase activity"/>
    <property type="evidence" value="ECO:0007669"/>
    <property type="project" value="UniProtKB-KW"/>
</dbReference>
<keyword evidence="3" id="KW-0378">Hydrolase</keyword>
<dbReference type="RefSeq" id="WP_343047734.1">
    <property type="nucleotide sequence ID" value="NZ_JACCAA010000001.1"/>
</dbReference>
<dbReference type="EMBL" id="JACCAA010000001">
    <property type="protein sequence ID" value="NYG58651.1"/>
    <property type="molecule type" value="Genomic_DNA"/>
</dbReference>
<dbReference type="SUPFAM" id="SSF53955">
    <property type="entry name" value="Lysozyme-like"/>
    <property type="match status" value="1"/>
</dbReference>
<protein>
    <submittedName>
        <fullName evidence="5">Uncharacterized protein YabE (DUF348 family)</fullName>
    </submittedName>
</protein>
<evidence type="ECO:0000259" key="4">
    <source>
        <dbReference type="PROSITE" id="PS51109"/>
    </source>
</evidence>